<reference evidence="1" key="2">
    <citation type="journal article" date="2015" name="Data Brief">
        <title>Shoot transcriptome of the giant reed, Arundo donax.</title>
        <authorList>
            <person name="Barrero R.A."/>
            <person name="Guerrero F.D."/>
            <person name="Moolhuijzen P."/>
            <person name="Goolsby J.A."/>
            <person name="Tidwell J."/>
            <person name="Bellgard S.E."/>
            <person name="Bellgard M.I."/>
        </authorList>
    </citation>
    <scope>NUCLEOTIDE SEQUENCE</scope>
    <source>
        <tissue evidence="1">Shoot tissue taken approximately 20 cm above the soil surface</tissue>
    </source>
</reference>
<protein>
    <submittedName>
        <fullName evidence="1">Uncharacterized protein</fullName>
    </submittedName>
</protein>
<proteinExistence type="predicted"/>
<dbReference type="AlphaFoldDB" id="A0A0A9B5R3"/>
<dbReference type="EMBL" id="GBRH01241380">
    <property type="protein sequence ID" value="JAD56515.1"/>
    <property type="molecule type" value="Transcribed_RNA"/>
</dbReference>
<reference evidence="1" key="1">
    <citation type="submission" date="2014-09" db="EMBL/GenBank/DDBJ databases">
        <authorList>
            <person name="Magalhaes I.L.F."/>
            <person name="Oliveira U."/>
            <person name="Santos F.R."/>
            <person name="Vidigal T.H.D.A."/>
            <person name="Brescovit A.D."/>
            <person name="Santos A.J."/>
        </authorList>
    </citation>
    <scope>NUCLEOTIDE SEQUENCE</scope>
    <source>
        <tissue evidence="1">Shoot tissue taken approximately 20 cm above the soil surface</tissue>
    </source>
</reference>
<sequence>MYCRVWLDNEVTSVIFTCWLSLH</sequence>
<organism evidence="1">
    <name type="scientific">Arundo donax</name>
    <name type="common">Giant reed</name>
    <name type="synonym">Donax arundinaceus</name>
    <dbReference type="NCBI Taxonomy" id="35708"/>
    <lineage>
        <taxon>Eukaryota</taxon>
        <taxon>Viridiplantae</taxon>
        <taxon>Streptophyta</taxon>
        <taxon>Embryophyta</taxon>
        <taxon>Tracheophyta</taxon>
        <taxon>Spermatophyta</taxon>
        <taxon>Magnoliopsida</taxon>
        <taxon>Liliopsida</taxon>
        <taxon>Poales</taxon>
        <taxon>Poaceae</taxon>
        <taxon>PACMAD clade</taxon>
        <taxon>Arundinoideae</taxon>
        <taxon>Arundineae</taxon>
        <taxon>Arundo</taxon>
    </lineage>
</organism>
<name>A0A0A9B5R3_ARUDO</name>
<accession>A0A0A9B5R3</accession>
<evidence type="ECO:0000313" key="1">
    <source>
        <dbReference type="EMBL" id="JAD56515.1"/>
    </source>
</evidence>